<dbReference type="PANTHER" id="PTHR43861">
    <property type="entry name" value="TRANS-ACONITATE 2-METHYLTRANSFERASE-RELATED"/>
    <property type="match status" value="1"/>
</dbReference>
<dbReference type="RefSeq" id="WP_115888474.1">
    <property type="nucleotide sequence ID" value="NZ_QRDQ01000009.1"/>
</dbReference>
<name>A0A3D9FSD7_9FLAO</name>
<evidence type="ECO:0000256" key="2">
    <source>
        <dbReference type="ARBA" id="ARBA00022679"/>
    </source>
</evidence>
<dbReference type="Gene3D" id="3.40.50.150">
    <property type="entry name" value="Vaccinia Virus protein VP39"/>
    <property type="match status" value="1"/>
</dbReference>
<dbReference type="GO" id="GO:0008168">
    <property type="term" value="F:methyltransferase activity"/>
    <property type="evidence" value="ECO:0007669"/>
    <property type="project" value="UniProtKB-KW"/>
</dbReference>
<evidence type="ECO:0000313" key="5">
    <source>
        <dbReference type="Proteomes" id="UP000257004"/>
    </source>
</evidence>
<evidence type="ECO:0000313" key="4">
    <source>
        <dbReference type="EMBL" id="RED23360.1"/>
    </source>
</evidence>
<organism evidence="4 5">
    <name type="scientific">Flavobacterium cutihirudinis</name>
    <dbReference type="NCBI Taxonomy" id="1265740"/>
    <lineage>
        <taxon>Bacteria</taxon>
        <taxon>Pseudomonadati</taxon>
        <taxon>Bacteroidota</taxon>
        <taxon>Flavobacteriia</taxon>
        <taxon>Flavobacteriales</taxon>
        <taxon>Flavobacteriaceae</taxon>
        <taxon>Flavobacterium</taxon>
    </lineage>
</organism>
<sequence>MDKYKETFETWNKIANLYEDKFMNLSLYNETYDFFCNILKQEQINIFEIGSGPGNITKYLLSKKPNLKITGIDIAPKMIELAKANNPSANFEVMDTRELSSLNQKFDAIMCGFCLPYLSEEDCSKLINDSTKILLNNGILYLSFVAGNPSQSGFISGSTGDRTYFYYHTEEDIRNQLSQNNFDIIKLFEINYPKREDIEIHSIIIAKKIEQSIQKPII</sequence>
<dbReference type="OrthoDB" id="9789123at2"/>
<dbReference type="Proteomes" id="UP000257004">
    <property type="component" value="Unassembled WGS sequence"/>
</dbReference>
<dbReference type="InterPro" id="IPR029063">
    <property type="entry name" value="SAM-dependent_MTases_sf"/>
</dbReference>
<evidence type="ECO:0000256" key="1">
    <source>
        <dbReference type="ARBA" id="ARBA00022603"/>
    </source>
</evidence>
<dbReference type="InterPro" id="IPR041698">
    <property type="entry name" value="Methyltransf_25"/>
</dbReference>
<dbReference type="Pfam" id="PF13649">
    <property type="entry name" value="Methyltransf_25"/>
    <property type="match status" value="1"/>
</dbReference>
<dbReference type="PANTHER" id="PTHR43861:SF1">
    <property type="entry name" value="TRANS-ACONITATE 2-METHYLTRANSFERASE"/>
    <property type="match status" value="1"/>
</dbReference>
<dbReference type="CDD" id="cd02440">
    <property type="entry name" value="AdoMet_MTases"/>
    <property type="match status" value="1"/>
</dbReference>
<protein>
    <submittedName>
        <fullName evidence="4">Methyltransferase family protein</fullName>
    </submittedName>
</protein>
<dbReference type="GO" id="GO:0032259">
    <property type="term" value="P:methylation"/>
    <property type="evidence" value="ECO:0007669"/>
    <property type="project" value="UniProtKB-KW"/>
</dbReference>
<comment type="caution">
    <text evidence="4">The sequence shown here is derived from an EMBL/GenBank/DDBJ whole genome shotgun (WGS) entry which is preliminary data.</text>
</comment>
<proteinExistence type="predicted"/>
<dbReference type="EMBL" id="QRDQ01000009">
    <property type="protein sequence ID" value="RED23360.1"/>
    <property type="molecule type" value="Genomic_DNA"/>
</dbReference>
<keyword evidence="5" id="KW-1185">Reference proteome</keyword>
<reference evidence="4 5" key="1">
    <citation type="submission" date="2018-07" db="EMBL/GenBank/DDBJ databases">
        <title>Genomic Encyclopedia of Archaeal and Bacterial Type Strains, Phase II (KMG-II): from individual species to whole genera.</title>
        <authorList>
            <person name="Goeker M."/>
        </authorList>
    </citation>
    <scope>NUCLEOTIDE SEQUENCE [LARGE SCALE GENOMIC DNA]</scope>
    <source>
        <strain evidence="4 5">DSM 25795</strain>
    </source>
</reference>
<keyword evidence="1 4" id="KW-0489">Methyltransferase</keyword>
<evidence type="ECO:0000259" key="3">
    <source>
        <dbReference type="Pfam" id="PF13649"/>
    </source>
</evidence>
<gene>
    <name evidence="4" type="ORF">BD847_2411</name>
</gene>
<feature type="domain" description="Methyltransferase" evidence="3">
    <location>
        <begin position="46"/>
        <end position="138"/>
    </location>
</feature>
<keyword evidence="2 4" id="KW-0808">Transferase</keyword>
<accession>A0A3D9FSD7</accession>
<dbReference type="SUPFAM" id="SSF53335">
    <property type="entry name" value="S-adenosyl-L-methionine-dependent methyltransferases"/>
    <property type="match status" value="1"/>
</dbReference>
<dbReference type="AlphaFoldDB" id="A0A3D9FSD7"/>